<evidence type="ECO:0000313" key="2">
    <source>
        <dbReference type="EMBL" id="KAJ7714336.1"/>
    </source>
</evidence>
<dbReference type="AlphaFoldDB" id="A0AAD7H857"/>
<comment type="caution">
    <text evidence="2">The sequence shown here is derived from an EMBL/GenBank/DDBJ whole genome shotgun (WGS) entry which is preliminary data.</text>
</comment>
<dbReference type="EMBL" id="JARJLG010000372">
    <property type="protein sequence ID" value="KAJ7714336.1"/>
    <property type="molecule type" value="Genomic_DNA"/>
</dbReference>
<gene>
    <name evidence="2" type="ORF">DFH07DRAFT_974506</name>
</gene>
<protein>
    <recommendedName>
        <fullName evidence="4">Gag protein</fullName>
    </recommendedName>
</protein>
<evidence type="ECO:0000313" key="3">
    <source>
        <dbReference type="Proteomes" id="UP001215280"/>
    </source>
</evidence>
<organism evidence="2 3">
    <name type="scientific">Mycena maculata</name>
    <dbReference type="NCBI Taxonomy" id="230809"/>
    <lineage>
        <taxon>Eukaryota</taxon>
        <taxon>Fungi</taxon>
        <taxon>Dikarya</taxon>
        <taxon>Basidiomycota</taxon>
        <taxon>Agaricomycotina</taxon>
        <taxon>Agaricomycetes</taxon>
        <taxon>Agaricomycetidae</taxon>
        <taxon>Agaricales</taxon>
        <taxon>Marasmiineae</taxon>
        <taxon>Mycenaceae</taxon>
        <taxon>Mycena</taxon>
    </lineage>
</organism>
<sequence>MTEFISFTGRGDGTDKLSVANFVKRMNHQFRVDQVMDINKKLVEIADHFDDALPADVWLAALVSDPKKPKATTDWDAWCDAFRTQFKGAPSMLKPRGQLEAELMGMRISMDELAKGTTTVRDKDIYVLSEFVHRLRKAVAMATAGANDTGLWSFYTALPPVLQEAIGGVIPGSWDDAVKLLEKVPQTKIDAATSGHRELQGKIDALQRRFEQAMRVVPRTASSPVVPAHSVPVAPPAHPNTGLPVPRAPPTNAQKDELRTMVHECIRRTNPDTPDGRAQHARDIVSWDQKFGCLQKDERQLEKTGYPLTPGVPPPCSGECRRCGVGTTPPHAKTTAGCGHAPLPTIETAFRALAGTWLGRVDFRPVARVLHVEAVEVKPWFDRTIHPTEQGAAEEAGFGEGLQQ</sequence>
<keyword evidence="1" id="KW-0175">Coiled coil</keyword>
<proteinExistence type="predicted"/>
<name>A0AAD7H857_9AGAR</name>
<accession>A0AAD7H857</accession>
<evidence type="ECO:0008006" key="4">
    <source>
        <dbReference type="Google" id="ProtNLM"/>
    </source>
</evidence>
<feature type="coiled-coil region" evidence="1">
    <location>
        <begin position="189"/>
        <end position="216"/>
    </location>
</feature>
<keyword evidence="3" id="KW-1185">Reference proteome</keyword>
<reference evidence="2" key="1">
    <citation type="submission" date="2023-03" db="EMBL/GenBank/DDBJ databases">
        <title>Massive genome expansion in bonnet fungi (Mycena s.s.) driven by repeated elements and novel gene families across ecological guilds.</title>
        <authorList>
            <consortium name="Lawrence Berkeley National Laboratory"/>
            <person name="Harder C.B."/>
            <person name="Miyauchi S."/>
            <person name="Viragh M."/>
            <person name="Kuo A."/>
            <person name="Thoen E."/>
            <person name="Andreopoulos B."/>
            <person name="Lu D."/>
            <person name="Skrede I."/>
            <person name="Drula E."/>
            <person name="Henrissat B."/>
            <person name="Morin E."/>
            <person name="Kohler A."/>
            <person name="Barry K."/>
            <person name="LaButti K."/>
            <person name="Morin E."/>
            <person name="Salamov A."/>
            <person name="Lipzen A."/>
            <person name="Mereny Z."/>
            <person name="Hegedus B."/>
            <person name="Baldrian P."/>
            <person name="Stursova M."/>
            <person name="Weitz H."/>
            <person name="Taylor A."/>
            <person name="Grigoriev I.V."/>
            <person name="Nagy L.G."/>
            <person name="Martin F."/>
            <person name="Kauserud H."/>
        </authorList>
    </citation>
    <scope>NUCLEOTIDE SEQUENCE</scope>
    <source>
        <strain evidence="2">CBHHK188m</strain>
    </source>
</reference>
<evidence type="ECO:0000256" key="1">
    <source>
        <dbReference type="SAM" id="Coils"/>
    </source>
</evidence>
<dbReference type="Proteomes" id="UP001215280">
    <property type="component" value="Unassembled WGS sequence"/>
</dbReference>